<protein>
    <submittedName>
        <fullName evidence="8">L,D-transpeptidase</fullName>
    </submittedName>
</protein>
<dbReference type="Gene3D" id="2.40.440.10">
    <property type="entry name" value="L,D-transpeptidase catalytic domain-like"/>
    <property type="match status" value="1"/>
</dbReference>
<evidence type="ECO:0000256" key="4">
    <source>
        <dbReference type="ARBA" id="ARBA00022984"/>
    </source>
</evidence>
<dbReference type="Pfam" id="PF03734">
    <property type="entry name" value="YkuD"/>
    <property type="match status" value="1"/>
</dbReference>
<dbReference type="EMBL" id="CP098611">
    <property type="protein sequence ID" value="USR93138.1"/>
    <property type="molecule type" value="Genomic_DNA"/>
</dbReference>
<accession>A0ABY5AYJ0</accession>
<organism evidence="8 9">
    <name type="scientific">Phormidium yuhuli AB48</name>
    <dbReference type="NCBI Taxonomy" id="2940671"/>
    <lineage>
        <taxon>Bacteria</taxon>
        <taxon>Bacillati</taxon>
        <taxon>Cyanobacteriota</taxon>
        <taxon>Cyanophyceae</taxon>
        <taxon>Oscillatoriophycideae</taxon>
        <taxon>Oscillatoriales</taxon>
        <taxon>Oscillatoriaceae</taxon>
        <taxon>Phormidium</taxon>
        <taxon>Phormidium yuhuli</taxon>
    </lineage>
</organism>
<evidence type="ECO:0000256" key="2">
    <source>
        <dbReference type="ARBA" id="ARBA00022679"/>
    </source>
</evidence>
<keyword evidence="2" id="KW-0808">Transferase</keyword>
<feature type="active site" description="Proton donor/acceptor" evidence="6">
    <location>
        <position position="100"/>
    </location>
</feature>
<dbReference type="Proteomes" id="UP001056708">
    <property type="component" value="Chromosome"/>
</dbReference>
<feature type="active site" description="Nucleophile" evidence="6">
    <location>
        <position position="116"/>
    </location>
</feature>
<dbReference type="InterPro" id="IPR038063">
    <property type="entry name" value="Transpep_catalytic_dom"/>
</dbReference>
<dbReference type="PANTHER" id="PTHR30582:SF2">
    <property type="entry name" value="L,D-TRANSPEPTIDASE YCIB-RELATED"/>
    <property type="match status" value="1"/>
</dbReference>
<proteinExistence type="predicted"/>
<evidence type="ECO:0000313" key="8">
    <source>
        <dbReference type="EMBL" id="USR93138.1"/>
    </source>
</evidence>
<evidence type="ECO:0000256" key="5">
    <source>
        <dbReference type="ARBA" id="ARBA00023316"/>
    </source>
</evidence>
<name>A0ABY5AYJ0_9CYAN</name>
<evidence type="ECO:0000256" key="3">
    <source>
        <dbReference type="ARBA" id="ARBA00022960"/>
    </source>
</evidence>
<dbReference type="SUPFAM" id="SSF141523">
    <property type="entry name" value="L,D-transpeptidase catalytic domain-like"/>
    <property type="match status" value="1"/>
</dbReference>
<evidence type="ECO:0000256" key="1">
    <source>
        <dbReference type="ARBA" id="ARBA00004752"/>
    </source>
</evidence>
<dbReference type="CDD" id="cd16913">
    <property type="entry name" value="YkuD_like"/>
    <property type="match status" value="1"/>
</dbReference>
<reference evidence="8" key="1">
    <citation type="submission" date="2022-06" db="EMBL/GenBank/DDBJ databases">
        <title>Genome sequence of Phormidium yuhuli AB48 isolated from an industrial photobioreactor environment.</title>
        <authorList>
            <person name="Qiu Y."/>
            <person name="Noonan A.J.C."/>
            <person name="Dofher K."/>
            <person name="Koch M."/>
            <person name="Kieft B."/>
            <person name="Lin X."/>
            <person name="Ziels R.M."/>
            <person name="Hallam S.J."/>
        </authorList>
    </citation>
    <scope>NUCLEOTIDE SEQUENCE</scope>
    <source>
        <strain evidence="8">AB48</strain>
    </source>
</reference>
<gene>
    <name evidence="8" type="ORF">NEA10_08495</name>
</gene>
<keyword evidence="5 6" id="KW-0961">Cell wall biogenesis/degradation</keyword>
<evidence type="ECO:0000259" key="7">
    <source>
        <dbReference type="PROSITE" id="PS52029"/>
    </source>
</evidence>
<keyword evidence="4 6" id="KW-0573">Peptidoglycan synthesis</keyword>
<dbReference type="PANTHER" id="PTHR30582">
    <property type="entry name" value="L,D-TRANSPEPTIDASE"/>
    <property type="match status" value="1"/>
</dbReference>
<keyword evidence="9" id="KW-1185">Reference proteome</keyword>
<sequence>MNELDAPPRVAQWIENEIYALRQSQRRWIEINLTGQRLIAWEGDQPVYAIFVSTGGYSTPTPTGVYEIYVKYPEAPMSGPGYHIPDVPYVMYYDGNYGIHGAYWHNNFGTPVSRGCTNVALDHAAWLYSWASVGTPVVVRY</sequence>
<dbReference type="PROSITE" id="PS52029">
    <property type="entry name" value="LD_TPASE"/>
    <property type="match status" value="1"/>
</dbReference>
<comment type="pathway">
    <text evidence="1 6">Cell wall biogenesis; peptidoglycan biosynthesis.</text>
</comment>
<feature type="domain" description="L,D-TPase catalytic" evidence="7">
    <location>
        <begin position="27"/>
        <end position="140"/>
    </location>
</feature>
<dbReference type="InterPro" id="IPR005490">
    <property type="entry name" value="LD_TPept_cat_dom"/>
</dbReference>
<keyword evidence="3 6" id="KW-0133">Cell shape</keyword>
<evidence type="ECO:0000256" key="6">
    <source>
        <dbReference type="PROSITE-ProRule" id="PRU01373"/>
    </source>
</evidence>
<evidence type="ECO:0000313" key="9">
    <source>
        <dbReference type="Proteomes" id="UP001056708"/>
    </source>
</evidence>
<dbReference type="InterPro" id="IPR050979">
    <property type="entry name" value="LD-transpeptidase"/>
</dbReference>